<dbReference type="RefSeq" id="WP_344295440.1">
    <property type="nucleotide sequence ID" value="NZ_BAAANJ010000005.1"/>
</dbReference>
<keyword evidence="3" id="KW-1185">Reference proteome</keyword>
<dbReference type="Gene3D" id="3.40.960.10">
    <property type="entry name" value="VSR Endonuclease"/>
    <property type="match status" value="1"/>
</dbReference>
<gene>
    <name evidence="2" type="ORF">GCM10009749_17280</name>
</gene>
<reference evidence="2 3" key="1">
    <citation type="journal article" date="2019" name="Int. J. Syst. Evol. Microbiol.">
        <title>The Global Catalogue of Microorganisms (GCM) 10K type strain sequencing project: providing services to taxonomists for standard genome sequencing and annotation.</title>
        <authorList>
            <consortium name="The Broad Institute Genomics Platform"/>
            <consortium name="The Broad Institute Genome Sequencing Center for Infectious Disease"/>
            <person name="Wu L."/>
            <person name="Ma J."/>
        </authorList>
    </citation>
    <scope>NUCLEOTIDE SEQUENCE [LARGE SCALE GENOMIC DNA]</scope>
    <source>
        <strain evidence="2 3">JCM 14322</strain>
    </source>
</reference>
<dbReference type="EMBL" id="BAAANJ010000005">
    <property type="protein sequence ID" value="GAA1809346.1"/>
    <property type="molecule type" value="Genomic_DNA"/>
</dbReference>
<evidence type="ECO:0000259" key="1">
    <source>
        <dbReference type="Pfam" id="PF04480"/>
    </source>
</evidence>
<sequence>MSWTPSHVARHIRENGGARSVRQLRAADIDRAAVVAAFSDHAIMRVRRGWYAVRDAPDDVVRAVRVGGALTGASVARLHGLWLHTDRLLHVRVPRTASRLRPPTAALAAAAAAAATSPRLDPSGHGVCVHYRSAPPLDSARDSLPIALAEMLSCATAEHAITTIDSALASGQLTDGGLEQVREFALPSRRTLVDRASAQSESGIESRVRLFLRTHRITHRAQVEIEGVGRVDLVVGNRLVIEIDGSKFHTGTEFERDRRRDFELAMRGFLVLRLSYRMIMDEWDASAAGILALVARGEHRWGYRARSTSATSVPMPKYVHEDPLDVPLDVLLRRNAG</sequence>
<protein>
    <submittedName>
        <fullName evidence="2">Type IV toxin-antitoxin system AbiEi family antitoxin domain-containing protein</fullName>
    </submittedName>
</protein>
<dbReference type="SUPFAM" id="SSF52980">
    <property type="entry name" value="Restriction endonuclease-like"/>
    <property type="match status" value="1"/>
</dbReference>
<accession>A0ABN2M5D6</accession>
<dbReference type="Proteomes" id="UP001500002">
    <property type="component" value="Unassembled WGS sequence"/>
</dbReference>
<evidence type="ECO:0000313" key="2">
    <source>
        <dbReference type="EMBL" id="GAA1809346.1"/>
    </source>
</evidence>
<name>A0ABN2M5D6_9MICO</name>
<proteinExistence type="predicted"/>
<feature type="domain" description="DUF559" evidence="1">
    <location>
        <begin position="220"/>
        <end position="292"/>
    </location>
</feature>
<dbReference type="InterPro" id="IPR007569">
    <property type="entry name" value="DUF559"/>
</dbReference>
<organism evidence="2 3">
    <name type="scientific">Agromyces neolithicus</name>
    <dbReference type="NCBI Taxonomy" id="269420"/>
    <lineage>
        <taxon>Bacteria</taxon>
        <taxon>Bacillati</taxon>
        <taxon>Actinomycetota</taxon>
        <taxon>Actinomycetes</taxon>
        <taxon>Micrococcales</taxon>
        <taxon>Microbacteriaceae</taxon>
        <taxon>Agromyces</taxon>
    </lineage>
</organism>
<dbReference type="Pfam" id="PF04480">
    <property type="entry name" value="DUF559"/>
    <property type="match status" value="1"/>
</dbReference>
<dbReference type="InterPro" id="IPR011335">
    <property type="entry name" value="Restrct_endonuc-II-like"/>
</dbReference>
<comment type="caution">
    <text evidence="2">The sequence shown here is derived from an EMBL/GenBank/DDBJ whole genome shotgun (WGS) entry which is preliminary data.</text>
</comment>
<evidence type="ECO:0000313" key="3">
    <source>
        <dbReference type="Proteomes" id="UP001500002"/>
    </source>
</evidence>